<dbReference type="AlphaFoldDB" id="A0A4R5Q8V2"/>
<dbReference type="GO" id="GO:0008757">
    <property type="term" value="F:S-adenosylmethionine-dependent methyltransferase activity"/>
    <property type="evidence" value="ECO:0007669"/>
    <property type="project" value="InterPro"/>
</dbReference>
<dbReference type="PANTHER" id="PTHR43591:SF24">
    <property type="entry name" value="2-METHOXY-6-POLYPRENYL-1,4-BENZOQUINOL METHYLASE, MITOCHONDRIAL"/>
    <property type="match status" value="1"/>
</dbReference>
<dbReference type="EMBL" id="SMSJ01000068">
    <property type="protein sequence ID" value="TDH59384.1"/>
    <property type="molecule type" value="Genomic_DNA"/>
</dbReference>
<dbReference type="Proteomes" id="UP000295096">
    <property type="component" value="Unassembled WGS sequence"/>
</dbReference>
<proteinExistence type="predicted"/>
<accession>A0A4R5Q8V2</accession>
<dbReference type="OrthoDB" id="9787738at2"/>
<keyword evidence="3" id="KW-1185">Reference proteome</keyword>
<feature type="domain" description="Methyltransferase type 11" evidence="1">
    <location>
        <begin position="45"/>
        <end position="140"/>
    </location>
</feature>
<dbReference type="Pfam" id="PF08241">
    <property type="entry name" value="Methyltransf_11"/>
    <property type="match status" value="1"/>
</dbReference>
<name>A0A4R5Q8V2_9PROT</name>
<sequence length="271" mass="28214">MTQNDAVFAGSIPQLYDRHLGPALFAPYAADLAVRLAGFGGGRLLETAAGTGIVTAALAAALPDAAIVATDLNQPMLDHAAAKPGLDRVEFRQADAMALPFPDRSFDAVVCQFGVMFMPDRPAAYREAARVLRGGGRFLFNVWSPVPENPVVAVLLRALSALHPRQESWFLERTPHGHGDPAAIAADLAAAGLTAEAIGTRVLPSPVASAAGLAMGFCQGTPMRAEIEALEPGGLDRATAAAAAAIAAEYGPGPFEAPMSARVVEVTLRRR</sequence>
<comment type="caution">
    <text evidence="2">The sequence shown here is derived from an EMBL/GenBank/DDBJ whole genome shotgun (WGS) entry which is preliminary data.</text>
</comment>
<evidence type="ECO:0000259" key="1">
    <source>
        <dbReference type="Pfam" id="PF08241"/>
    </source>
</evidence>
<protein>
    <submittedName>
        <fullName evidence="2">Methyltransferase domain-containing protein</fullName>
    </submittedName>
</protein>
<reference evidence="2 3" key="1">
    <citation type="journal article" date="2016" name="J. Microbiol.">
        <title>Dankookia rubra gen. nov., sp. nov., an alphaproteobacterium isolated from sediment of a shallow stream.</title>
        <authorList>
            <person name="Kim W.H."/>
            <person name="Kim D.H."/>
            <person name="Kang K."/>
            <person name="Ahn T.Y."/>
        </authorList>
    </citation>
    <scope>NUCLEOTIDE SEQUENCE [LARGE SCALE GENOMIC DNA]</scope>
    <source>
        <strain evidence="2 3">JCM30602</strain>
    </source>
</reference>
<keyword evidence="2" id="KW-0808">Transferase</keyword>
<dbReference type="InterPro" id="IPR029063">
    <property type="entry name" value="SAM-dependent_MTases_sf"/>
</dbReference>
<organism evidence="2 3">
    <name type="scientific">Dankookia rubra</name>
    <dbReference type="NCBI Taxonomy" id="1442381"/>
    <lineage>
        <taxon>Bacteria</taxon>
        <taxon>Pseudomonadati</taxon>
        <taxon>Pseudomonadota</taxon>
        <taxon>Alphaproteobacteria</taxon>
        <taxon>Acetobacterales</taxon>
        <taxon>Roseomonadaceae</taxon>
        <taxon>Dankookia</taxon>
    </lineage>
</organism>
<dbReference type="CDD" id="cd02440">
    <property type="entry name" value="AdoMet_MTases"/>
    <property type="match status" value="1"/>
</dbReference>
<evidence type="ECO:0000313" key="3">
    <source>
        <dbReference type="Proteomes" id="UP000295096"/>
    </source>
</evidence>
<dbReference type="PANTHER" id="PTHR43591">
    <property type="entry name" value="METHYLTRANSFERASE"/>
    <property type="match status" value="1"/>
</dbReference>
<dbReference type="SUPFAM" id="SSF53335">
    <property type="entry name" value="S-adenosyl-L-methionine-dependent methyltransferases"/>
    <property type="match status" value="1"/>
</dbReference>
<gene>
    <name evidence="2" type="ORF">E2C06_27580</name>
</gene>
<dbReference type="Gene3D" id="3.40.50.150">
    <property type="entry name" value="Vaccinia Virus protein VP39"/>
    <property type="match status" value="1"/>
</dbReference>
<dbReference type="GO" id="GO:0032259">
    <property type="term" value="P:methylation"/>
    <property type="evidence" value="ECO:0007669"/>
    <property type="project" value="UniProtKB-KW"/>
</dbReference>
<dbReference type="InterPro" id="IPR013216">
    <property type="entry name" value="Methyltransf_11"/>
</dbReference>
<evidence type="ECO:0000313" key="2">
    <source>
        <dbReference type="EMBL" id="TDH59384.1"/>
    </source>
</evidence>
<keyword evidence="2" id="KW-0489">Methyltransferase</keyword>
<dbReference type="RefSeq" id="WP_133291802.1">
    <property type="nucleotide sequence ID" value="NZ_SMSJ01000068.1"/>
</dbReference>